<keyword evidence="3" id="KW-1185">Reference proteome</keyword>
<proteinExistence type="predicted"/>
<dbReference type="AlphaFoldDB" id="A0A9P5PNG0"/>
<sequence length="296" mass="33559">MKNIINSIQQSSSLSSLPSSSKQINDLATNEARREVNKGFRASVNKKIKEEESKLILKSIIVIPYGTDLDDGKWIPIGKYDSCSIQLLDKLAGMGLAKVGKTNDPLSWTKRLTEKDSKNGSVHRENVSNGLDNPEYPRFTKDPHHALLPEQFLCQYKWNQLTPLADHDYFSPTGEQAFDVVIQSQKLLYFVTRVPIAEDVLDTFREAVAEAKYTNCDLLTAKYFVEDQHAKADKKKGKEKADGSSYFLMPPFTQIPWQKSYLSLSKTGNSDSGNDEEEDQNELMMKKRNRQLLSIE</sequence>
<accession>A0A9P5PNG0</accession>
<dbReference type="Proteomes" id="UP000772434">
    <property type="component" value="Unassembled WGS sequence"/>
</dbReference>
<feature type="compositionally biased region" description="Basic and acidic residues" evidence="1">
    <location>
        <begin position="113"/>
        <end position="126"/>
    </location>
</feature>
<comment type="caution">
    <text evidence="2">The sequence shown here is derived from an EMBL/GenBank/DDBJ whole genome shotgun (WGS) entry which is preliminary data.</text>
</comment>
<reference evidence="2" key="1">
    <citation type="submission" date="2020-11" db="EMBL/GenBank/DDBJ databases">
        <authorList>
            <consortium name="DOE Joint Genome Institute"/>
            <person name="Ahrendt S."/>
            <person name="Riley R."/>
            <person name="Andreopoulos W."/>
            <person name="Labutti K."/>
            <person name="Pangilinan J."/>
            <person name="Ruiz-Duenas F.J."/>
            <person name="Barrasa J.M."/>
            <person name="Sanchez-Garcia M."/>
            <person name="Camarero S."/>
            <person name="Miyauchi S."/>
            <person name="Serrano A."/>
            <person name="Linde D."/>
            <person name="Babiker R."/>
            <person name="Drula E."/>
            <person name="Ayuso-Fernandez I."/>
            <person name="Pacheco R."/>
            <person name="Padilla G."/>
            <person name="Ferreira P."/>
            <person name="Barriuso J."/>
            <person name="Kellner H."/>
            <person name="Castanera R."/>
            <person name="Alfaro M."/>
            <person name="Ramirez L."/>
            <person name="Pisabarro A.G."/>
            <person name="Kuo A."/>
            <person name="Tritt A."/>
            <person name="Lipzen A."/>
            <person name="He G."/>
            <person name="Yan M."/>
            <person name="Ng V."/>
            <person name="Cullen D."/>
            <person name="Martin F."/>
            <person name="Rosso M.-N."/>
            <person name="Henrissat B."/>
            <person name="Hibbett D."/>
            <person name="Martinez A.T."/>
            <person name="Grigoriev I.V."/>
        </authorList>
    </citation>
    <scope>NUCLEOTIDE SEQUENCE</scope>
    <source>
        <strain evidence="2">AH 40177</strain>
    </source>
</reference>
<organism evidence="2 3">
    <name type="scientific">Rhodocollybia butyracea</name>
    <dbReference type="NCBI Taxonomy" id="206335"/>
    <lineage>
        <taxon>Eukaryota</taxon>
        <taxon>Fungi</taxon>
        <taxon>Dikarya</taxon>
        <taxon>Basidiomycota</taxon>
        <taxon>Agaricomycotina</taxon>
        <taxon>Agaricomycetes</taxon>
        <taxon>Agaricomycetidae</taxon>
        <taxon>Agaricales</taxon>
        <taxon>Marasmiineae</taxon>
        <taxon>Omphalotaceae</taxon>
        <taxon>Rhodocollybia</taxon>
    </lineage>
</organism>
<evidence type="ECO:0000313" key="2">
    <source>
        <dbReference type="EMBL" id="KAF9065697.1"/>
    </source>
</evidence>
<feature type="region of interest" description="Disordered" evidence="1">
    <location>
        <begin position="263"/>
        <end position="296"/>
    </location>
</feature>
<dbReference type="EMBL" id="JADNRY010000099">
    <property type="protein sequence ID" value="KAF9065697.1"/>
    <property type="molecule type" value="Genomic_DNA"/>
</dbReference>
<evidence type="ECO:0000313" key="3">
    <source>
        <dbReference type="Proteomes" id="UP000772434"/>
    </source>
</evidence>
<feature type="region of interest" description="Disordered" evidence="1">
    <location>
        <begin position="113"/>
        <end position="136"/>
    </location>
</feature>
<evidence type="ECO:0000256" key="1">
    <source>
        <dbReference type="SAM" id="MobiDB-lite"/>
    </source>
</evidence>
<protein>
    <submittedName>
        <fullName evidence="2">Uncharacterized protein</fullName>
    </submittedName>
</protein>
<feature type="compositionally biased region" description="Polar residues" evidence="1">
    <location>
        <begin position="263"/>
        <end position="272"/>
    </location>
</feature>
<gene>
    <name evidence="2" type="ORF">BDP27DRAFT_1366195</name>
</gene>
<name>A0A9P5PNG0_9AGAR</name>